<evidence type="ECO:0000313" key="1">
    <source>
        <dbReference type="EMBL" id="KAI0038111.1"/>
    </source>
</evidence>
<dbReference type="Proteomes" id="UP000814033">
    <property type="component" value="Unassembled WGS sequence"/>
</dbReference>
<gene>
    <name evidence="1" type="ORF">FA95DRAFT_1600201</name>
</gene>
<reference evidence="1" key="2">
    <citation type="journal article" date="2022" name="New Phytol.">
        <title>Evolutionary transition to the ectomycorrhizal habit in the genomes of a hyperdiverse lineage of mushroom-forming fungi.</title>
        <authorList>
            <person name="Looney B."/>
            <person name="Miyauchi S."/>
            <person name="Morin E."/>
            <person name="Drula E."/>
            <person name="Courty P.E."/>
            <person name="Kohler A."/>
            <person name="Kuo A."/>
            <person name="LaButti K."/>
            <person name="Pangilinan J."/>
            <person name="Lipzen A."/>
            <person name="Riley R."/>
            <person name="Andreopoulos W."/>
            <person name="He G."/>
            <person name="Johnson J."/>
            <person name="Nolan M."/>
            <person name="Tritt A."/>
            <person name="Barry K.W."/>
            <person name="Grigoriev I.V."/>
            <person name="Nagy L.G."/>
            <person name="Hibbett D."/>
            <person name="Henrissat B."/>
            <person name="Matheny P.B."/>
            <person name="Labbe J."/>
            <person name="Martin F.M."/>
        </authorList>
    </citation>
    <scope>NUCLEOTIDE SEQUENCE</scope>
    <source>
        <strain evidence="1">FP105234-sp</strain>
    </source>
</reference>
<name>A0ACB8R1W0_9AGAM</name>
<sequence>MPRADDSIDSTVIVPNVPVARLPPEILILIFSILTIIQPLPEESTNVKHYRHIGWLKVTQVCRRWRNIAFNQPILWASNVALPSVMGDLWAAAFLTRAKNVPLTVNSYGNPFTKDPESDIPFIGANLAQTSAIMNLHTHHHHLHALCTPAPLLHTLRLNIYHRRKAASSSSPRRLFGGVAGLPNLRHLYLAARELRLWKPLLLEQLVSVDITIFDRQYHGAALASILAALGRMRGLERLSLMLHLEDADGVPTTMLPALQHLNLRLGVQDARLLLPHLALPADVRVHFTAVLHEYASELSTIFPAMMACFDTPIARIAVQQDTPDKEFPWSMNFAEVAAWHSGDTEGAPALVARFEEWEDVPSVLGSLPSTHLEVLTIGGDVCDAAWLDLLGSAPRLRHVTVKGEAVPSFCAAFERAPGVLPALSTLVVNVHGRPRARSILMDALPRFFVARNALRELEVVGCDEDEACARALRETVPSLVIRWRKATPEEEGEVYEEEGDEEEEDATISDSDVSELEDGA</sequence>
<proteinExistence type="predicted"/>
<accession>A0ACB8R1W0</accession>
<protein>
    <submittedName>
        <fullName evidence="1">Uncharacterized protein</fullName>
    </submittedName>
</protein>
<dbReference type="EMBL" id="MU276590">
    <property type="protein sequence ID" value="KAI0038111.1"/>
    <property type="molecule type" value="Genomic_DNA"/>
</dbReference>
<reference evidence="1" key="1">
    <citation type="submission" date="2021-02" db="EMBL/GenBank/DDBJ databases">
        <authorList>
            <consortium name="DOE Joint Genome Institute"/>
            <person name="Ahrendt S."/>
            <person name="Looney B.P."/>
            <person name="Miyauchi S."/>
            <person name="Morin E."/>
            <person name="Drula E."/>
            <person name="Courty P.E."/>
            <person name="Chicoki N."/>
            <person name="Fauchery L."/>
            <person name="Kohler A."/>
            <person name="Kuo A."/>
            <person name="Labutti K."/>
            <person name="Pangilinan J."/>
            <person name="Lipzen A."/>
            <person name="Riley R."/>
            <person name="Andreopoulos W."/>
            <person name="He G."/>
            <person name="Johnson J."/>
            <person name="Barry K.W."/>
            <person name="Grigoriev I.V."/>
            <person name="Nagy L."/>
            <person name="Hibbett D."/>
            <person name="Henrissat B."/>
            <person name="Matheny P.B."/>
            <person name="Labbe J."/>
            <person name="Martin F."/>
        </authorList>
    </citation>
    <scope>NUCLEOTIDE SEQUENCE</scope>
    <source>
        <strain evidence="1">FP105234-sp</strain>
    </source>
</reference>
<organism evidence="1 2">
    <name type="scientific">Auriscalpium vulgare</name>
    <dbReference type="NCBI Taxonomy" id="40419"/>
    <lineage>
        <taxon>Eukaryota</taxon>
        <taxon>Fungi</taxon>
        <taxon>Dikarya</taxon>
        <taxon>Basidiomycota</taxon>
        <taxon>Agaricomycotina</taxon>
        <taxon>Agaricomycetes</taxon>
        <taxon>Russulales</taxon>
        <taxon>Auriscalpiaceae</taxon>
        <taxon>Auriscalpium</taxon>
    </lineage>
</organism>
<comment type="caution">
    <text evidence="1">The sequence shown here is derived from an EMBL/GenBank/DDBJ whole genome shotgun (WGS) entry which is preliminary data.</text>
</comment>
<evidence type="ECO:0000313" key="2">
    <source>
        <dbReference type="Proteomes" id="UP000814033"/>
    </source>
</evidence>
<keyword evidence="2" id="KW-1185">Reference proteome</keyword>